<protein>
    <submittedName>
        <fullName evidence="7">Arylsulfatase A-like enzyme</fullName>
    </submittedName>
</protein>
<feature type="domain" description="Sulfatase N-terminal" evidence="6">
    <location>
        <begin position="33"/>
        <end position="382"/>
    </location>
</feature>
<feature type="chain" id="PRO_5031245803" evidence="5">
    <location>
        <begin position="24"/>
        <end position="570"/>
    </location>
</feature>
<dbReference type="InterPro" id="IPR000917">
    <property type="entry name" value="Sulfatase_N"/>
</dbReference>
<keyword evidence="2 5" id="KW-0732">Signal</keyword>
<evidence type="ECO:0000256" key="4">
    <source>
        <dbReference type="ARBA" id="ARBA00023180"/>
    </source>
</evidence>
<evidence type="ECO:0000256" key="2">
    <source>
        <dbReference type="ARBA" id="ARBA00022729"/>
    </source>
</evidence>
<organism evidence="7 8">
    <name type="scientific">Aporhodopirellula rubra</name>
    <dbReference type="NCBI Taxonomy" id="980271"/>
    <lineage>
        <taxon>Bacteria</taxon>
        <taxon>Pseudomonadati</taxon>
        <taxon>Planctomycetota</taxon>
        <taxon>Planctomycetia</taxon>
        <taxon>Pirellulales</taxon>
        <taxon>Pirellulaceae</taxon>
        <taxon>Aporhodopirellula</taxon>
    </lineage>
</organism>
<dbReference type="GO" id="GO:0016787">
    <property type="term" value="F:hydrolase activity"/>
    <property type="evidence" value="ECO:0007669"/>
    <property type="project" value="UniProtKB-KW"/>
</dbReference>
<keyword evidence="8" id="KW-1185">Reference proteome</keyword>
<dbReference type="PANTHER" id="PTHR43108:SF6">
    <property type="entry name" value="N-SULPHOGLUCOSAMINE SULPHOHYDROLASE"/>
    <property type="match status" value="1"/>
</dbReference>
<name>A0A7W5E547_9BACT</name>
<feature type="signal peptide" evidence="5">
    <location>
        <begin position="1"/>
        <end position="23"/>
    </location>
</feature>
<comment type="caution">
    <text evidence="7">The sequence shown here is derived from an EMBL/GenBank/DDBJ whole genome shotgun (WGS) entry which is preliminary data.</text>
</comment>
<dbReference type="EMBL" id="JACHXU010000036">
    <property type="protein sequence ID" value="MBB3210376.1"/>
    <property type="molecule type" value="Genomic_DNA"/>
</dbReference>
<dbReference type="AlphaFoldDB" id="A0A7W5E547"/>
<accession>A0A7W5E547</accession>
<evidence type="ECO:0000256" key="5">
    <source>
        <dbReference type="SAM" id="SignalP"/>
    </source>
</evidence>
<dbReference type="Gene3D" id="3.40.720.10">
    <property type="entry name" value="Alkaline Phosphatase, subunit A"/>
    <property type="match status" value="1"/>
</dbReference>
<dbReference type="RefSeq" id="WP_246421238.1">
    <property type="nucleotide sequence ID" value="NZ_JACHXU010000036.1"/>
</dbReference>
<dbReference type="Pfam" id="PF00884">
    <property type="entry name" value="Sulfatase"/>
    <property type="match status" value="1"/>
</dbReference>
<keyword evidence="4" id="KW-0325">Glycoprotein</keyword>
<keyword evidence="3" id="KW-0378">Hydrolase</keyword>
<dbReference type="InterPro" id="IPR024607">
    <property type="entry name" value="Sulfatase_CS"/>
</dbReference>
<comment type="similarity">
    <text evidence="1">Belongs to the sulfatase family.</text>
</comment>
<dbReference type="PROSITE" id="PS00149">
    <property type="entry name" value="SULFATASE_2"/>
    <property type="match status" value="1"/>
</dbReference>
<proteinExistence type="inferred from homology"/>
<dbReference type="PANTHER" id="PTHR43108">
    <property type="entry name" value="N-ACETYLGLUCOSAMINE-6-SULFATASE FAMILY MEMBER"/>
    <property type="match status" value="1"/>
</dbReference>
<gene>
    <name evidence="7" type="ORF">FHS27_006223</name>
</gene>
<evidence type="ECO:0000256" key="1">
    <source>
        <dbReference type="ARBA" id="ARBA00008779"/>
    </source>
</evidence>
<dbReference type="SUPFAM" id="SSF53649">
    <property type="entry name" value="Alkaline phosphatase-like"/>
    <property type="match status" value="1"/>
</dbReference>
<dbReference type="InterPro" id="IPR017850">
    <property type="entry name" value="Alkaline_phosphatase_core_sf"/>
</dbReference>
<dbReference type="CDD" id="cd16031">
    <property type="entry name" value="G6S_like"/>
    <property type="match status" value="1"/>
</dbReference>
<dbReference type="Proteomes" id="UP000536179">
    <property type="component" value="Unassembled WGS sequence"/>
</dbReference>
<reference evidence="7 8" key="1">
    <citation type="submission" date="2020-08" db="EMBL/GenBank/DDBJ databases">
        <title>Genomic Encyclopedia of Type Strains, Phase III (KMG-III): the genomes of soil and plant-associated and newly described type strains.</title>
        <authorList>
            <person name="Whitman W."/>
        </authorList>
    </citation>
    <scope>NUCLEOTIDE SEQUENCE [LARGE SCALE GENOMIC DNA]</scope>
    <source>
        <strain evidence="7 8">CECT 8075</strain>
    </source>
</reference>
<evidence type="ECO:0000259" key="6">
    <source>
        <dbReference type="Pfam" id="PF00884"/>
    </source>
</evidence>
<sequence>MNVPSSLLMTICLVTVVVTAAHADSDAAEGRKPNVLFVMSDDHTTQAIGAYGSRLAVLNPTPTIDRLAAEGMRFENAVCTNSICVPSRASIMTGQYPHMVGCHTLTGGLPVERQYLAHAMKDAGYQTAIIGKWHLHDRPEAFDHYQVLISQGEYFNPRFRVRGQEKPVYTEGHSSDVITDTALNWLEERKNEKPFFLMLHYKAPHDMFEYAPRYEDYLKDTFIPEPDSLYNPGNHGSIATRGASDELTPYIGTSVSGRNLRRNYLRYGGFDETLSQKEAISRGYQYYLKKYLRCVKGVDDNLARVIKYLEDSGQIDNTLIVYTGDQGFWLGEHDYMDKRWGYEESLKMPFIVRYPQSVPAGTTTNAIVENIDFAPTLIDFAGGAPPKIMQGKSFLSLLESGNEPEGWKQAAYYQYWMHMIHHEVPSHFGIRTKRHKLLFFPGTPIPYDARQNLFGEIATPPAWELYDLQNDPNEMNNLVDNPEYAEVLAKLKDQLAALREQAGAARPEQVSDPAVQAAIRDINRVVDEFWDDTPESREKAKAISAKALQAVKDNPYYVADEQDAANGRKP</sequence>
<evidence type="ECO:0000313" key="8">
    <source>
        <dbReference type="Proteomes" id="UP000536179"/>
    </source>
</evidence>
<evidence type="ECO:0000313" key="7">
    <source>
        <dbReference type="EMBL" id="MBB3210376.1"/>
    </source>
</evidence>
<evidence type="ECO:0000256" key="3">
    <source>
        <dbReference type="ARBA" id="ARBA00022801"/>
    </source>
</evidence>